<dbReference type="EMBL" id="FMVM01000005">
    <property type="protein sequence ID" value="SCY47218.1"/>
    <property type="molecule type" value="Genomic_DNA"/>
</dbReference>
<name>A0A1G5G8Z7_9BACL</name>
<keyword evidence="1 4" id="KW-0805">Transcription regulation</keyword>
<gene>
    <name evidence="6" type="ORF">SAMN05720606_105138</name>
</gene>
<dbReference type="RefSeq" id="WP_090918165.1">
    <property type="nucleotide sequence ID" value="NZ_FMVM01000005.1"/>
</dbReference>
<evidence type="ECO:0000256" key="5">
    <source>
        <dbReference type="SAM" id="Coils"/>
    </source>
</evidence>
<dbReference type="InterPro" id="IPR036388">
    <property type="entry name" value="WH-like_DNA-bd_sf"/>
</dbReference>
<dbReference type="STRING" id="582692.SAMN05720606_105138"/>
<evidence type="ECO:0000256" key="4">
    <source>
        <dbReference type="PIRNR" id="PIRNR006707"/>
    </source>
</evidence>
<evidence type="ECO:0000313" key="6">
    <source>
        <dbReference type="EMBL" id="SCY47218.1"/>
    </source>
</evidence>
<comment type="similarity">
    <text evidence="4">Belongs to the GbsR family.</text>
</comment>
<dbReference type="AlphaFoldDB" id="A0A1G5G8Z7"/>
<dbReference type="Proteomes" id="UP000198538">
    <property type="component" value="Unassembled WGS sequence"/>
</dbReference>
<proteinExistence type="inferred from homology"/>
<evidence type="ECO:0000256" key="1">
    <source>
        <dbReference type="ARBA" id="ARBA00023015"/>
    </source>
</evidence>
<evidence type="ECO:0000256" key="2">
    <source>
        <dbReference type="ARBA" id="ARBA00023125"/>
    </source>
</evidence>
<dbReference type="PANTHER" id="PTHR38465">
    <property type="entry name" value="HTH-TYPE TRANSCRIPTIONAL REGULATOR MJ1563-RELATED"/>
    <property type="match status" value="1"/>
</dbReference>
<dbReference type="InterPro" id="IPR036390">
    <property type="entry name" value="WH_DNA-bd_sf"/>
</dbReference>
<dbReference type="InterPro" id="IPR052362">
    <property type="entry name" value="HTH-GbsR_regulator"/>
</dbReference>
<feature type="coiled-coil region" evidence="5">
    <location>
        <begin position="113"/>
        <end position="143"/>
    </location>
</feature>
<accession>A0A1G5G8Z7</accession>
<organism evidence="6 7">
    <name type="scientific">Paenibacillus polysaccharolyticus</name>
    <dbReference type="NCBI Taxonomy" id="582692"/>
    <lineage>
        <taxon>Bacteria</taxon>
        <taxon>Bacillati</taxon>
        <taxon>Bacillota</taxon>
        <taxon>Bacilli</taxon>
        <taxon>Bacillales</taxon>
        <taxon>Paenibacillaceae</taxon>
        <taxon>Paenibacillus</taxon>
    </lineage>
</organism>
<keyword evidence="5" id="KW-0175">Coiled coil</keyword>
<dbReference type="SUPFAM" id="SSF46785">
    <property type="entry name" value="Winged helix' DNA-binding domain"/>
    <property type="match status" value="1"/>
</dbReference>
<dbReference type="PANTHER" id="PTHR38465:SF1">
    <property type="entry name" value="HTH-TYPE TRANSCRIPTIONAL REGULATOR MJ1563-RELATED"/>
    <property type="match status" value="1"/>
</dbReference>
<protein>
    <recommendedName>
        <fullName evidence="4">HTH-type transcriptional regulator</fullName>
    </recommendedName>
</protein>
<keyword evidence="3 4" id="KW-0804">Transcription</keyword>
<reference evidence="7" key="1">
    <citation type="submission" date="2016-10" db="EMBL/GenBank/DDBJ databases">
        <authorList>
            <person name="Varghese N."/>
            <person name="Submissions S."/>
        </authorList>
    </citation>
    <scope>NUCLEOTIDE SEQUENCE [LARGE SCALE GENOMIC DNA]</scope>
    <source>
        <strain evidence="7">BL9</strain>
    </source>
</reference>
<dbReference type="Gene3D" id="1.10.10.10">
    <property type="entry name" value="Winged helix-like DNA-binding domain superfamily/Winged helix DNA-binding domain"/>
    <property type="match status" value="1"/>
</dbReference>
<sequence>MSLDHLQEDQQTAVLKIRKRVIEAIGRNMDLYGVTLSTGHLYGLLFFAEKPMTLDDMGREMEMSKTSMSTGVRTLLDLKMVNKVWSKGSRKDLYEVEYDWHQTFTDYFAIKWRKAVESNLQILRKSVDEMNRLMDQLDEQTDAELLQVLHEDKRKVLQAEAYYRWLDRLIDTMEDEEIYKLVPKEEIKEEMKEQL</sequence>
<evidence type="ECO:0000256" key="3">
    <source>
        <dbReference type="ARBA" id="ARBA00023163"/>
    </source>
</evidence>
<keyword evidence="7" id="KW-1185">Reference proteome</keyword>
<dbReference type="InterPro" id="IPR026282">
    <property type="entry name" value="MJ1563"/>
</dbReference>
<keyword evidence="2 4" id="KW-0238">DNA-binding</keyword>
<dbReference type="GO" id="GO:0003677">
    <property type="term" value="F:DNA binding"/>
    <property type="evidence" value="ECO:0007669"/>
    <property type="project" value="UniProtKB-UniRule"/>
</dbReference>
<dbReference type="PIRSF" id="PIRSF006707">
    <property type="entry name" value="MJ1563"/>
    <property type="match status" value="1"/>
</dbReference>
<evidence type="ECO:0000313" key="7">
    <source>
        <dbReference type="Proteomes" id="UP000198538"/>
    </source>
</evidence>